<dbReference type="InterPro" id="IPR001466">
    <property type="entry name" value="Beta-lactam-related"/>
</dbReference>
<comment type="caution">
    <text evidence="2">The sequence shown here is derived from an EMBL/GenBank/DDBJ whole genome shotgun (WGS) entry which is preliminary data.</text>
</comment>
<keyword evidence="3" id="KW-1185">Reference proteome</keyword>
<dbReference type="PANTHER" id="PTHR43283">
    <property type="entry name" value="BETA-LACTAMASE-RELATED"/>
    <property type="match status" value="1"/>
</dbReference>
<dbReference type="AlphaFoldDB" id="A0A7W7VLQ7"/>
<dbReference type="EMBL" id="JACHJP010000002">
    <property type="protein sequence ID" value="MBB4914848.1"/>
    <property type="molecule type" value="Genomic_DNA"/>
</dbReference>
<accession>A0A7W7VLQ7</accession>
<dbReference type="RefSeq" id="WP_184713595.1">
    <property type="nucleotide sequence ID" value="NZ_JACHJP010000002.1"/>
</dbReference>
<dbReference type="Proteomes" id="UP000552644">
    <property type="component" value="Unassembled WGS sequence"/>
</dbReference>
<dbReference type="Gene3D" id="3.40.710.10">
    <property type="entry name" value="DD-peptidase/beta-lactamase superfamily"/>
    <property type="match status" value="1"/>
</dbReference>
<organism evidence="2 3">
    <name type="scientific">Streptosporangium saharense</name>
    <dbReference type="NCBI Taxonomy" id="1706840"/>
    <lineage>
        <taxon>Bacteria</taxon>
        <taxon>Bacillati</taxon>
        <taxon>Actinomycetota</taxon>
        <taxon>Actinomycetes</taxon>
        <taxon>Streptosporangiales</taxon>
        <taxon>Streptosporangiaceae</taxon>
        <taxon>Streptosporangium</taxon>
    </lineage>
</organism>
<dbReference type="Pfam" id="PF00144">
    <property type="entry name" value="Beta-lactamase"/>
    <property type="match status" value="1"/>
</dbReference>
<reference evidence="2 3" key="1">
    <citation type="submission" date="2020-08" db="EMBL/GenBank/DDBJ databases">
        <title>Genomic Encyclopedia of Type Strains, Phase III (KMG-III): the genomes of soil and plant-associated and newly described type strains.</title>
        <authorList>
            <person name="Whitman W."/>
        </authorList>
    </citation>
    <scope>NUCLEOTIDE SEQUENCE [LARGE SCALE GENOMIC DNA]</scope>
    <source>
        <strain evidence="2 3">CECT 8840</strain>
    </source>
</reference>
<protein>
    <submittedName>
        <fullName evidence="2">CubicO group peptidase (Beta-lactamase class C family)</fullName>
    </submittedName>
</protein>
<dbReference type="PANTHER" id="PTHR43283:SF3">
    <property type="entry name" value="BETA-LACTAMASE FAMILY PROTEIN (AFU_ORTHOLOGUE AFUA_5G07500)"/>
    <property type="match status" value="1"/>
</dbReference>
<dbReference type="InterPro" id="IPR050789">
    <property type="entry name" value="Diverse_Enzym_Activities"/>
</dbReference>
<gene>
    <name evidence="2" type="ORF">FHS44_001933</name>
</gene>
<evidence type="ECO:0000313" key="3">
    <source>
        <dbReference type="Proteomes" id="UP000552644"/>
    </source>
</evidence>
<dbReference type="InterPro" id="IPR012338">
    <property type="entry name" value="Beta-lactam/transpept-like"/>
</dbReference>
<sequence>MSKLDGINAWLRHRLPDLLAESGVPGAAVAVSAGDEAIDVAAGTLNTVTGVEATADSLFQIGSITKVLTATLAMRLVDEGRLDLDAPVRTYLPEFRVADERAAERITVRQLLCHVSGFEGDIFTDTGKGDDCVEKYVDVLREVPQLFEPGEMFSYNNAGYCVLGRIVEVLRGEPFDVCMRTRLFTPLGMTHAANDPYEAIVHRTAVGHIERTPGGPLEPSPVWAMTRSNAPAGSMLAMRARDLLAFARMHLADGLGPDGARVLSRESVRAMRRPQVTQPDIAQGVAWGLGWELFDLSGDTVFGHDGNTIGQSAFLRVVPGRDVAVAVLTNGGLSRRVYAEVAGRVLNDLAGVELPARPVPDPAATPRDASRYVGTYVSSTSETTVSQDARGRLWLERVPVGVFADLDEAPYRTELVAWRGDSLIPVEPERGVHAPLAFLGDDGRGHTLYLHTGRADRRRSP</sequence>
<dbReference type="SUPFAM" id="SSF56601">
    <property type="entry name" value="beta-lactamase/transpeptidase-like"/>
    <property type="match status" value="1"/>
</dbReference>
<proteinExistence type="predicted"/>
<evidence type="ECO:0000313" key="2">
    <source>
        <dbReference type="EMBL" id="MBB4914848.1"/>
    </source>
</evidence>
<evidence type="ECO:0000259" key="1">
    <source>
        <dbReference type="Pfam" id="PF00144"/>
    </source>
</evidence>
<name>A0A7W7VLQ7_9ACTN</name>
<feature type="domain" description="Beta-lactamase-related" evidence="1">
    <location>
        <begin position="15"/>
        <end position="334"/>
    </location>
</feature>